<reference evidence="9 10" key="1">
    <citation type="submission" date="2013-04" db="EMBL/GenBank/DDBJ databases">
        <title>The Genome Sequence of Propionimicrobium lymphophilum ACS-093-V-SCH5.</title>
        <authorList>
            <consortium name="The Broad Institute Genomics Platform"/>
            <person name="Earl A."/>
            <person name="Ward D."/>
            <person name="Feldgarden M."/>
            <person name="Gevers D."/>
            <person name="Saerens B."/>
            <person name="Vaneechoutte M."/>
            <person name="Walker B."/>
            <person name="Young S."/>
            <person name="Zeng Q."/>
            <person name="Gargeya S."/>
            <person name="Fitzgerald M."/>
            <person name="Haas B."/>
            <person name="Abouelleil A."/>
            <person name="Allen A.W."/>
            <person name="Alvarado L."/>
            <person name="Arachchi H.M."/>
            <person name="Berlin A.M."/>
            <person name="Chapman S.B."/>
            <person name="Gainer-Dewar J."/>
            <person name="Goldberg J."/>
            <person name="Griggs A."/>
            <person name="Gujja S."/>
            <person name="Hansen M."/>
            <person name="Howarth C."/>
            <person name="Imamovic A."/>
            <person name="Ireland A."/>
            <person name="Larimer J."/>
            <person name="McCowan C."/>
            <person name="Murphy C."/>
            <person name="Pearson M."/>
            <person name="Poon T.W."/>
            <person name="Priest M."/>
            <person name="Roberts A."/>
            <person name="Saif S."/>
            <person name="Shea T."/>
            <person name="Sisk P."/>
            <person name="Sykes S."/>
            <person name="Wortman J."/>
            <person name="Nusbaum C."/>
            <person name="Birren B."/>
        </authorList>
    </citation>
    <scope>NUCLEOTIDE SEQUENCE [LARGE SCALE GENOMIC DNA]</scope>
    <source>
        <strain evidence="9 10">ACS-093-V-SCH5</strain>
    </source>
</reference>
<dbReference type="CDD" id="cd04489">
    <property type="entry name" value="ExoVII_LU_OBF"/>
    <property type="match status" value="1"/>
</dbReference>
<dbReference type="HAMAP" id="MF_00378">
    <property type="entry name" value="Exonuc_7_L"/>
    <property type="match status" value="1"/>
</dbReference>
<dbReference type="InterPro" id="IPR003753">
    <property type="entry name" value="Exonuc_VII_L"/>
</dbReference>
<keyword evidence="3 5" id="KW-0378">Hydrolase</keyword>
<evidence type="ECO:0000256" key="3">
    <source>
        <dbReference type="ARBA" id="ARBA00022801"/>
    </source>
</evidence>
<proteinExistence type="inferred from homology"/>
<organism evidence="9 10">
    <name type="scientific">Propionimicrobium lymphophilum ACS-093-V-SCH5</name>
    <dbReference type="NCBI Taxonomy" id="883161"/>
    <lineage>
        <taxon>Bacteria</taxon>
        <taxon>Bacillati</taxon>
        <taxon>Actinomycetota</taxon>
        <taxon>Actinomycetes</taxon>
        <taxon>Propionibacteriales</taxon>
        <taxon>Propionibacteriaceae</taxon>
        <taxon>Propionimicrobium</taxon>
    </lineage>
</organism>
<comment type="function">
    <text evidence="5">Bidirectionally degrades single-stranded DNA into large acid-insoluble oligonucleotides, which are then degraded further into small acid-soluble oligonucleotides.</text>
</comment>
<dbReference type="PANTHER" id="PTHR30008">
    <property type="entry name" value="EXODEOXYRIBONUCLEASE 7 LARGE SUBUNIT"/>
    <property type="match status" value="1"/>
</dbReference>
<comment type="caution">
    <text evidence="9">The sequence shown here is derived from an EMBL/GenBank/DDBJ whole genome shotgun (WGS) entry which is preliminary data.</text>
</comment>
<evidence type="ECO:0000259" key="8">
    <source>
        <dbReference type="Pfam" id="PF13742"/>
    </source>
</evidence>
<dbReference type="GO" id="GO:0003676">
    <property type="term" value="F:nucleic acid binding"/>
    <property type="evidence" value="ECO:0007669"/>
    <property type="project" value="InterPro"/>
</dbReference>
<dbReference type="InterPro" id="IPR020579">
    <property type="entry name" value="Exonuc_VII_lsu_C"/>
</dbReference>
<evidence type="ECO:0000256" key="4">
    <source>
        <dbReference type="ARBA" id="ARBA00022839"/>
    </source>
</evidence>
<dbReference type="GO" id="GO:0005737">
    <property type="term" value="C:cytoplasm"/>
    <property type="evidence" value="ECO:0007669"/>
    <property type="project" value="UniProtKB-SubCell"/>
</dbReference>
<feature type="domain" description="Exonuclease VII large subunit C-terminal" evidence="7">
    <location>
        <begin position="142"/>
        <end position="358"/>
    </location>
</feature>
<evidence type="ECO:0000256" key="5">
    <source>
        <dbReference type="HAMAP-Rule" id="MF_00378"/>
    </source>
</evidence>
<feature type="domain" description="OB-fold nucleic acid binding" evidence="8">
    <location>
        <begin position="32"/>
        <end position="118"/>
    </location>
</feature>
<evidence type="ECO:0000259" key="7">
    <source>
        <dbReference type="Pfam" id="PF02601"/>
    </source>
</evidence>
<sequence>MRESRSRKLSVPASKVDNVNQNMPQSRPLADVVRDVKSWVERCGWVWVEGQIIELNRRTGRQFFTLRDRDQEISARLSCQAHVLDAAGPLTVNTQVIAEVHPTVWQKNSSLSFECRSLRIVGEGQLLAQLEALKRKLQAEGLFDPIRKKKLPFLPGKIGLITGADSAAQRDVLRNVELRWPLAEFRVINTLVQGPQAAGQVIAALKELDADPQVEVIIIARGGGSLEDLLPFSDEGLVRAAAAAKTPIISAIGHEPDTPILDLVADVRASTPTAAAKIVVPIAAEELANLEATKIRARNAITNRISKEQEALTWLRSRPVLKDPSAALCVHAEKIAELRRRLGLSTQLKIREENAFLSNALARIRAMSPKATLERGYAIIADDEGVSVTSVSDVEPGDQLQIYLSDGQLFAEVDAIEE</sequence>
<name>S2VZT6_9ACTN</name>
<comment type="catalytic activity">
    <reaction evidence="5 6">
        <text>Exonucleolytic cleavage in either 5'- to 3'- or 3'- to 5'-direction to yield nucleoside 5'-phosphates.</text>
        <dbReference type="EC" id="3.1.11.6"/>
    </reaction>
</comment>
<gene>
    <name evidence="5" type="primary">xseA</name>
    <name evidence="9" type="ORF">HMPREF9306_00562</name>
</gene>
<comment type="similarity">
    <text evidence="5 6">Belongs to the XseA family.</text>
</comment>
<keyword evidence="2 5" id="KW-0540">Nuclease</keyword>
<dbReference type="GO" id="GO:0006308">
    <property type="term" value="P:DNA catabolic process"/>
    <property type="evidence" value="ECO:0007669"/>
    <property type="project" value="UniProtKB-UniRule"/>
</dbReference>
<dbReference type="NCBIfam" id="TIGR00237">
    <property type="entry name" value="xseA"/>
    <property type="match status" value="1"/>
</dbReference>
<evidence type="ECO:0000313" key="10">
    <source>
        <dbReference type="Proteomes" id="UP000014417"/>
    </source>
</evidence>
<dbReference type="PANTHER" id="PTHR30008:SF0">
    <property type="entry name" value="EXODEOXYRIBONUCLEASE 7 LARGE SUBUNIT"/>
    <property type="match status" value="1"/>
</dbReference>
<dbReference type="Pfam" id="PF13742">
    <property type="entry name" value="tRNA_anti_2"/>
    <property type="match status" value="1"/>
</dbReference>
<keyword evidence="1 5" id="KW-0963">Cytoplasm</keyword>
<keyword evidence="10" id="KW-1185">Reference proteome</keyword>
<dbReference type="GO" id="GO:0008855">
    <property type="term" value="F:exodeoxyribonuclease VII activity"/>
    <property type="evidence" value="ECO:0007669"/>
    <property type="project" value="UniProtKB-UniRule"/>
</dbReference>
<evidence type="ECO:0000256" key="6">
    <source>
        <dbReference type="RuleBase" id="RU004355"/>
    </source>
</evidence>
<comment type="subcellular location">
    <subcellularLocation>
        <location evidence="5 6">Cytoplasm</location>
    </subcellularLocation>
</comment>
<dbReference type="EMBL" id="AGZR01000005">
    <property type="protein sequence ID" value="EPD33033.1"/>
    <property type="molecule type" value="Genomic_DNA"/>
</dbReference>
<dbReference type="AlphaFoldDB" id="S2VZT6"/>
<dbReference type="InterPro" id="IPR025824">
    <property type="entry name" value="OB-fold_nuc-bd_dom"/>
</dbReference>
<dbReference type="Pfam" id="PF02601">
    <property type="entry name" value="Exonuc_VII_L"/>
    <property type="match status" value="1"/>
</dbReference>
<dbReference type="GO" id="GO:0009318">
    <property type="term" value="C:exodeoxyribonuclease VII complex"/>
    <property type="evidence" value="ECO:0007669"/>
    <property type="project" value="UniProtKB-UniRule"/>
</dbReference>
<evidence type="ECO:0000313" key="9">
    <source>
        <dbReference type="EMBL" id="EPD33033.1"/>
    </source>
</evidence>
<keyword evidence="4 5" id="KW-0269">Exonuclease</keyword>
<dbReference type="HOGENOM" id="CLU_023625_2_1_11"/>
<accession>S2VZT6</accession>
<protein>
    <recommendedName>
        <fullName evidence="5">Exodeoxyribonuclease 7 large subunit</fullName>
        <ecNumber evidence="5">3.1.11.6</ecNumber>
    </recommendedName>
    <alternativeName>
        <fullName evidence="5">Exodeoxyribonuclease VII large subunit</fullName>
        <shortName evidence="5">Exonuclease VII large subunit</shortName>
    </alternativeName>
</protein>
<dbReference type="EC" id="3.1.11.6" evidence="5"/>
<dbReference type="PATRIC" id="fig|883161.3.peg.569"/>
<evidence type="ECO:0000256" key="2">
    <source>
        <dbReference type="ARBA" id="ARBA00022722"/>
    </source>
</evidence>
<dbReference type="Proteomes" id="UP000014417">
    <property type="component" value="Unassembled WGS sequence"/>
</dbReference>
<evidence type="ECO:0000256" key="1">
    <source>
        <dbReference type="ARBA" id="ARBA00022490"/>
    </source>
</evidence>
<comment type="subunit">
    <text evidence="5">Heterooligomer composed of large and small subunits.</text>
</comment>
<dbReference type="STRING" id="883161.HMPREF9306_00562"/>